<gene>
    <name evidence="5" type="ORF">J2Z43_001484</name>
</gene>
<evidence type="ECO:0000256" key="1">
    <source>
        <dbReference type="ARBA" id="ARBA00023015"/>
    </source>
</evidence>
<accession>A0ABS4EAW9</accession>
<dbReference type="SUPFAM" id="SSF51206">
    <property type="entry name" value="cAMP-binding domain-like"/>
    <property type="match status" value="1"/>
</dbReference>
<dbReference type="InterPro" id="IPR000595">
    <property type="entry name" value="cNMP-bd_dom"/>
</dbReference>
<dbReference type="EMBL" id="JAGGJX010000002">
    <property type="protein sequence ID" value="MBP1855091.1"/>
    <property type="molecule type" value="Genomic_DNA"/>
</dbReference>
<dbReference type="InterPro" id="IPR018335">
    <property type="entry name" value="Tscrpt_reg_HTH_Crp-type_CS"/>
</dbReference>
<evidence type="ECO:0000313" key="6">
    <source>
        <dbReference type="Proteomes" id="UP000767291"/>
    </source>
</evidence>
<feature type="domain" description="HTH crp-type" evidence="4">
    <location>
        <begin position="144"/>
        <end position="218"/>
    </location>
</feature>
<dbReference type="SUPFAM" id="SSF46785">
    <property type="entry name" value="Winged helix' DNA-binding domain"/>
    <property type="match status" value="1"/>
</dbReference>
<dbReference type="InterPro" id="IPR012318">
    <property type="entry name" value="HTH_CRP"/>
</dbReference>
<dbReference type="InterPro" id="IPR036388">
    <property type="entry name" value="WH-like_DNA-bd_sf"/>
</dbReference>
<dbReference type="PROSITE" id="PS51063">
    <property type="entry name" value="HTH_CRP_2"/>
    <property type="match status" value="1"/>
</dbReference>
<dbReference type="Pfam" id="PF13545">
    <property type="entry name" value="HTH_Crp_2"/>
    <property type="match status" value="1"/>
</dbReference>
<dbReference type="CDD" id="cd00038">
    <property type="entry name" value="CAP_ED"/>
    <property type="match status" value="1"/>
</dbReference>
<evidence type="ECO:0000259" key="4">
    <source>
        <dbReference type="PROSITE" id="PS51063"/>
    </source>
</evidence>
<dbReference type="Gene3D" id="1.10.10.10">
    <property type="entry name" value="Winged helix-like DNA-binding domain superfamily/Winged helix DNA-binding domain"/>
    <property type="match status" value="1"/>
</dbReference>
<dbReference type="RefSeq" id="WP_209456559.1">
    <property type="nucleotide sequence ID" value="NZ_BAAACS010000002.1"/>
</dbReference>
<comment type="caution">
    <text evidence="5">The sequence shown here is derived from an EMBL/GenBank/DDBJ whole genome shotgun (WGS) entry which is preliminary data.</text>
</comment>
<evidence type="ECO:0000256" key="2">
    <source>
        <dbReference type="ARBA" id="ARBA00023125"/>
    </source>
</evidence>
<proteinExistence type="predicted"/>
<keyword evidence="1" id="KW-0805">Transcription regulation</keyword>
<dbReference type="Gene3D" id="2.60.120.10">
    <property type="entry name" value="Jelly Rolls"/>
    <property type="match status" value="1"/>
</dbReference>
<dbReference type="InterPro" id="IPR036390">
    <property type="entry name" value="WH_DNA-bd_sf"/>
</dbReference>
<dbReference type="Pfam" id="PF00027">
    <property type="entry name" value="cNMP_binding"/>
    <property type="match status" value="1"/>
</dbReference>
<keyword evidence="3" id="KW-0804">Transcription</keyword>
<reference evidence="5 6" key="1">
    <citation type="submission" date="2021-03" db="EMBL/GenBank/DDBJ databases">
        <title>Genomic Encyclopedia of Type Strains, Phase IV (KMG-IV): sequencing the most valuable type-strain genomes for metagenomic binning, comparative biology and taxonomic classification.</title>
        <authorList>
            <person name="Goeker M."/>
        </authorList>
    </citation>
    <scope>NUCLEOTIDE SEQUENCE [LARGE SCALE GENOMIC DNA]</scope>
    <source>
        <strain evidence="5 6">DSM 1289</strain>
    </source>
</reference>
<evidence type="ECO:0000256" key="3">
    <source>
        <dbReference type="ARBA" id="ARBA00023163"/>
    </source>
</evidence>
<dbReference type="InterPro" id="IPR018490">
    <property type="entry name" value="cNMP-bd_dom_sf"/>
</dbReference>
<name>A0ABS4EAW9_9FIRM</name>
<keyword evidence="2" id="KW-0238">DNA-binding</keyword>
<dbReference type="Proteomes" id="UP000767291">
    <property type="component" value="Unassembled WGS sequence"/>
</dbReference>
<dbReference type="InterPro" id="IPR014710">
    <property type="entry name" value="RmlC-like_jellyroll"/>
</dbReference>
<dbReference type="PROSITE" id="PS00042">
    <property type="entry name" value="HTH_CRP_1"/>
    <property type="match status" value="1"/>
</dbReference>
<organism evidence="5 6">
    <name type="scientific">Metaclostridioides mangenotii</name>
    <dbReference type="NCBI Taxonomy" id="1540"/>
    <lineage>
        <taxon>Bacteria</taxon>
        <taxon>Bacillati</taxon>
        <taxon>Bacillota</taxon>
        <taxon>Clostridia</taxon>
        <taxon>Peptostreptococcales</taxon>
        <taxon>Peptostreptococcaceae</taxon>
        <taxon>Metaclostridioides</taxon>
    </lineage>
</organism>
<keyword evidence="6" id="KW-1185">Reference proteome</keyword>
<evidence type="ECO:0000313" key="5">
    <source>
        <dbReference type="EMBL" id="MBP1855091.1"/>
    </source>
</evidence>
<protein>
    <submittedName>
        <fullName evidence="5">CRP-like cAMP-binding protein</fullName>
    </submittedName>
</protein>
<sequence>MTANNEFFQYEVTFHEYLEKKHFTTVKKEHYQYIVFEGVQIPFVYVVKEGIVKTSLLTKDGREFNIGYIQENELVSLVGNEYSNHVDMPFNIRVESDTAELYQINRVQFWEDVNTNENLLKFVKEYYRQNLVKQIKKSQNLAMNGKFGALCAQIYELSELFGCVTKEGILIDFNITNEELAKFCGINSASSINRMLRKLKEMNSIKIVNNKILIKDVSIIESFVA</sequence>